<comment type="similarity">
    <text evidence="1">Belongs to the WXG100 family.</text>
</comment>
<dbReference type="OrthoDB" id="4978934at2"/>
<dbReference type="STRING" id="284581.AMD01_18675"/>
<dbReference type="AlphaFoldDB" id="A0A0M0KU34"/>
<dbReference type="PATRIC" id="fig|284581.3.peg.10"/>
<evidence type="ECO:0000256" key="1">
    <source>
        <dbReference type="RuleBase" id="RU362001"/>
    </source>
</evidence>
<reference evidence="3" key="1">
    <citation type="submission" date="2015-08" db="EMBL/GenBank/DDBJ databases">
        <title>Fjat-14210 dsm16467.</title>
        <authorList>
            <person name="Liu B."/>
            <person name="Wang J."/>
            <person name="Zhu Y."/>
            <person name="Liu G."/>
            <person name="Chen Q."/>
            <person name="Chen Z."/>
            <person name="Lan J."/>
            <person name="Che J."/>
            <person name="Ge C."/>
            <person name="Shi H."/>
            <person name="Pan Z."/>
            <person name="Liu X."/>
        </authorList>
    </citation>
    <scope>NUCLEOTIDE SEQUENCE [LARGE SCALE GENOMIC DNA]</scope>
    <source>
        <strain evidence="3">DSM 16467</strain>
    </source>
</reference>
<dbReference type="InterPro" id="IPR036689">
    <property type="entry name" value="ESAT-6-like_sf"/>
</dbReference>
<dbReference type="EMBL" id="LILC01000027">
    <property type="protein sequence ID" value="KOO41908.1"/>
    <property type="molecule type" value="Genomic_DNA"/>
</dbReference>
<evidence type="ECO:0000313" key="2">
    <source>
        <dbReference type="EMBL" id="KOO41908.1"/>
    </source>
</evidence>
<dbReference type="SUPFAM" id="SSF140453">
    <property type="entry name" value="EsxAB dimer-like"/>
    <property type="match status" value="1"/>
</dbReference>
<sequence length="97" mass="10763">MSGIIRVTPAELREMSTRYNSESGHVQELISRLDGMKSQLQDMWEGASSDAFAAQYEELKPSFVQMQNLLADIAKQLGDSANVLEDTDNQIASQIRG</sequence>
<evidence type="ECO:0000313" key="3">
    <source>
        <dbReference type="Proteomes" id="UP000037558"/>
    </source>
</evidence>
<dbReference type="RefSeq" id="WP_053402965.1">
    <property type="nucleotide sequence ID" value="NZ_JAMAUM010000003.1"/>
</dbReference>
<dbReference type="InterPro" id="IPR010310">
    <property type="entry name" value="T7SS_ESAT-6-like"/>
</dbReference>
<dbReference type="Proteomes" id="UP000037558">
    <property type="component" value="Unassembled WGS sequence"/>
</dbReference>
<name>A0A0M0KU34_9BACI</name>
<organism evidence="2 3">
    <name type="scientific">Priestia koreensis</name>
    <dbReference type="NCBI Taxonomy" id="284581"/>
    <lineage>
        <taxon>Bacteria</taxon>
        <taxon>Bacillati</taxon>
        <taxon>Bacillota</taxon>
        <taxon>Bacilli</taxon>
        <taxon>Bacillales</taxon>
        <taxon>Bacillaceae</taxon>
        <taxon>Priestia</taxon>
    </lineage>
</organism>
<dbReference type="Pfam" id="PF06013">
    <property type="entry name" value="WXG100"/>
    <property type="match status" value="1"/>
</dbReference>
<dbReference type="NCBIfam" id="TIGR03930">
    <property type="entry name" value="WXG100_ESAT6"/>
    <property type="match status" value="1"/>
</dbReference>
<comment type="caution">
    <text evidence="2">The sequence shown here is derived from an EMBL/GenBank/DDBJ whole genome shotgun (WGS) entry which is preliminary data.</text>
</comment>
<keyword evidence="3" id="KW-1185">Reference proteome</keyword>
<dbReference type="Gene3D" id="1.10.287.1060">
    <property type="entry name" value="ESAT-6-like"/>
    <property type="match status" value="1"/>
</dbReference>
<gene>
    <name evidence="2" type="ORF">AMD01_18675</name>
</gene>
<proteinExistence type="inferred from homology"/>
<protein>
    <recommendedName>
        <fullName evidence="1">ESAT-6-like protein</fullName>
    </recommendedName>
</protein>
<accession>A0A0M0KU34</accession>